<gene>
    <name evidence="1" type="ORF">ILYODFUR_028713</name>
</gene>
<keyword evidence="2" id="KW-1185">Reference proteome</keyword>
<evidence type="ECO:0000313" key="1">
    <source>
        <dbReference type="EMBL" id="MEQ2234116.1"/>
    </source>
</evidence>
<reference evidence="1 2" key="1">
    <citation type="submission" date="2021-06" db="EMBL/GenBank/DDBJ databases">
        <authorList>
            <person name="Palmer J.M."/>
        </authorList>
    </citation>
    <scope>NUCLEOTIDE SEQUENCE [LARGE SCALE GENOMIC DNA]</scope>
    <source>
        <strain evidence="2">if_2019</strain>
        <tissue evidence="1">Muscle</tissue>
    </source>
</reference>
<organism evidence="1 2">
    <name type="scientific">Ilyodon furcidens</name>
    <name type="common">goldbreast splitfin</name>
    <dbReference type="NCBI Taxonomy" id="33524"/>
    <lineage>
        <taxon>Eukaryota</taxon>
        <taxon>Metazoa</taxon>
        <taxon>Chordata</taxon>
        <taxon>Craniata</taxon>
        <taxon>Vertebrata</taxon>
        <taxon>Euteleostomi</taxon>
        <taxon>Actinopterygii</taxon>
        <taxon>Neopterygii</taxon>
        <taxon>Teleostei</taxon>
        <taxon>Neoteleostei</taxon>
        <taxon>Acanthomorphata</taxon>
        <taxon>Ovalentaria</taxon>
        <taxon>Atherinomorphae</taxon>
        <taxon>Cyprinodontiformes</taxon>
        <taxon>Goodeidae</taxon>
        <taxon>Ilyodon</taxon>
    </lineage>
</organism>
<protein>
    <submittedName>
        <fullName evidence="1">Uncharacterized protein</fullName>
    </submittedName>
</protein>
<proteinExistence type="predicted"/>
<dbReference type="Proteomes" id="UP001482620">
    <property type="component" value="Unassembled WGS sequence"/>
</dbReference>
<dbReference type="EMBL" id="JAHRIQ010038726">
    <property type="protein sequence ID" value="MEQ2234116.1"/>
    <property type="molecule type" value="Genomic_DNA"/>
</dbReference>
<comment type="caution">
    <text evidence="1">The sequence shown here is derived from an EMBL/GenBank/DDBJ whole genome shotgun (WGS) entry which is preliminary data.</text>
</comment>
<accession>A0ABV0TNN9</accession>
<evidence type="ECO:0000313" key="2">
    <source>
        <dbReference type="Proteomes" id="UP001482620"/>
    </source>
</evidence>
<name>A0ABV0TNN9_9TELE</name>
<sequence>MWDTILFRLEIFTKLNTVSLSQSHSSILLPLTVVHVFTLQAGNGETSLEVHAAALPLPVSISGGFWTPRTTFLFGFRVYVIWKLCRKTKHQSGSFPFMSCCHSLLVNDHFLSFYISSATKSLFNYSCSYLTKEKQ</sequence>